<feature type="domain" description="Methylated-DNA-[protein]-cysteine S-methyltransferase DNA binding" evidence="9">
    <location>
        <begin position="78"/>
        <end position="157"/>
    </location>
</feature>
<comment type="function">
    <text evidence="8">Involved in the cellular defense against the biological effects of O6-methylguanine (O6-MeG) and O4-methylthymine (O4-MeT) in DNA. Repairs the methylated nucleobase in DNA by stoichiometrically transferring the methyl group to a cysteine residue in the enzyme. This is a suicide reaction: the enzyme is irreversibly inactivated.</text>
</comment>
<dbReference type="PANTHER" id="PTHR10815">
    <property type="entry name" value="METHYLATED-DNA--PROTEIN-CYSTEINE METHYLTRANSFERASE"/>
    <property type="match status" value="1"/>
</dbReference>
<dbReference type="InterPro" id="IPR036631">
    <property type="entry name" value="MGMT_N_sf"/>
</dbReference>
<dbReference type="InterPro" id="IPR036388">
    <property type="entry name" value="WH-like_DNA-bd_sf"/>
</dbReference>
<dbReference type="EC" id="2.1.1.63" evidence="8"/>
<feature type="active site" description="Nucleophile; methyl group acceptor" evidence="8">
    <location>
        <position position="128"/>
    </location>
</feature>
<dbReference type="PANTHER" id="PTHR10815:SF5">
    <property type="entry name" value="METHYLATED-DNA--PROTEIN-CYSTEINE METHYLTRANSFERASE"/>
    <property type="match status" value="1"/>
</dbReference>
<keyword evidence="4 8" id="KW-0808">Transferase</keyword>
<dbReference type="NCBIfam" id="TIGR00589">
    <property type="entry name" value="ogt"/>
    <property type="match status" value="1"/>
</dbReference>
<dbReference type="InterPro" id="IPR014048">
    <property type="entry name" value="MethylDNA_cys_MeTrfase_DNA-bd"/>
</dbReference>
<feature type="domain" description="Methylguanine DNA methyltransferase ribonuclease-like" evidence="10">
    <location>
        <begin position="3"/>
        <end position="73"/>
    </location>
</feature>
<dbReference type="Proteomes" id="UP001211894">
    <property type="component" value="Unassembled WGS sequence"/>
</dbReference>
<dbReference type="Pfam" id="PF01035">
    <property type="entry name" value="DNA_binding_1"/>
    <property type="match status" value="1"/>
</dbReference>
<reference evidence="11 12" key="1">
    <citation type="submission" date="2023-01" db="EMBL/GenBank/DDBJ databases">
        <title>Bacillus changyiensis sp. nov., isolated from a coastal deposit.</title>
        <authorList>
            <person name="Xiao G."/>
            <person name="Lai Q."/>
            <person name="Hu Z."/>
            <person name="Shao Z."/>
        </authorList>
    </citation>
    <scope>NUCLEOTIDE SEQUENCE [LARGE SCALE GENOMIC DNA]</scope>
    <source>
        <strain evidence="11 12">CLL-7-23</strain>
    </source>
</reference>
<comment type="catalytic activity">
    <reaction evidence="1 8">
        <text>a 4-O-methyl-thymidine in DNA + L-cysteinyl-[protein] = a thymidine in DNA + S-methyl-L-cysteinyl-[protein]</text>
        <dbReference type="Rhea" id="RHEA:53428"/>
        <dbReference type="Rhea" id="RHEA-COMP:10131"/>
        <dbReference type="Rhea" id="RHEA-COMP:10132"/>
        <dbReference type="Rhea" id="RHEA-COMP:13555"/>
        <dbReference type="Rhea" id="RHEA-COMP:13556"/>
        <dbReference type="ChEBI" id="CHEBI:29950"/>
        <dbReference type="ChEBI" id="CHEBI:82612"/>
        <dbReference type="ChEBI" id="CHEBI:137386"/>
        <dbReference type="ChEBI" id="CHEBI:137387"/>
        <dbReference type="EC" id="2.1.1.63"/>
    </reaction>
</comment>
<comment type="catalytic activity">
    <reaction evidence="7 8">
        <text>a 6-O-methyl-2'-deoxyguanosine in DNA + L-cysteinyl-[protein] = S-methyl-L-cysteinyl-[protein] + a 2'-deoxyguanosine in DNA</text>
        <dbReference type="Rhea" id="RHEA:24000"/>
        <dbReference type="Rhea" id="RHEA-COMP:10131"/>
        <dbReference type="Rhea" id="RHEA-COMP:10132"/>
        <dbReference type="Rhea" id="RHEA-COMP:11367"/>
        <dbReference type="Rhea" id="RHEA-COMP:11368"/>
        <dbReference type="ChEBI" id="CHEBI:29950"/>
        <dbReference type="ChEBI" id="CHEBI:82612"/>
        <dbReference type="ChEBI" id="CHEBI:85445"/>
        <dbReference type="ChEBI" id="CHEBI:85448"/>
        <dbReference type="EC" id="2.1.1.63"/>
    </reaction>
</comment>
<dbReference type="SUPFAM" id="SSF46767">
    <property type="entry name" value="Methylated DNA-protein cysteine methyltransferase, C-terminal domain"/>
    <property type="match status" value="1"/>
</dbReference>
<dbReference type="InterPro" id="IPR001497">
    <property type="entry name" value="MethylDNA_cys_MeTrfase_AS"/>
</dbReference>
<organism evidence="11 12">
    <name type="scientific">Bacillus changyiensis</name>
    <dbReference type="NCBI Taxonomy" id="3004103"/>
    <lineage>
        <taxon>Bacteria</taxon>
        <taxon>Bacillati</taxon>
        <taxon>Bacillota</taxon>
        <taxon>Bacilli</taxon>
        <taxon>Bacillales</taxon>
        <taxon>Bacillaceae</taxon>
        <taxon>Bacillus</taxon>
    </lineage>
</organism>
<gene>
    <name evidence="11" type="ORF">PJ311_06240</name>
</gene>
<name>A0ABT4X494_9BACI</name>
<keyword evidence="3 8" id="KW-0489">Methyltransferase</keyword>
<evidence type="ECO:0000256" key="6">
    <source>
        <dbReference type="ARBA" id="ARBA00023204"/>
    </source>
</evidence>
<evidence type="ECO:0000313" key="12">
    <source>
        <dbReference type="Proteomes" id="UP001211894"/>
    </source>
</evidence>
<dbReference type="InterPro" id="IPR023546">
    <property type="entry name" value="MGMT"/>
</dbReference>
<evidence type="ECO:0000256" key="4">
    <source>
        <dbReference type="ARBA" id="ARBA00022679"/>
    </source>
</evidence>
<evidence type="ECO:0000256" key="5">
    <source>
        <dbReference type="ARBA" id="ARBA00022763"/>
    </source>
</evidence>
<dbReference type="PROSITE" id="PS00374">
    <property type="entry name" value="MGMT"/>
    <property type="match status" value="1"/>
</dbReference>
<protein>
    <recommendedName>
        <fullName evidence="8">Methylated-DNA--protein-cysteine methyltransferase</fullName>
        <ecNumber evidence="8">2.1.1.63</ecNumber>
    </recommendedName>
    <alternativeName>
        <fullName evidence="8">6-O-methylguanine-DNA methyltransferase</fullName>
        <shortName evidence="8">MGMT</shortName>
    </alternativeName>
    <alternativeName>
        <fullName evidence="8">O-6-methylguanine-DNA-alkyltransferase</fullName>
    </alternativeName>
</protein>
<dbReference type="EMBL" id="JAQKAB010000003">
    <property type="protein sequence ID" value="MDA7026212.1"/>
    <property type="molecule type" value="Genomic_DNA"/>
</dbReference>
<evidence type="ECO:0000259" key="9">
    <source>
        <dbReference type="Pfam" id="PF01035"/>
    </source>
</evidence>
<dbReference type="RefSeq" id="WP_271340048.1">
    <property type="nucleotide sequence ID" value="NZ_JAQKAB010000003.1"/>
</dbReference>
<evidence type="ECO:0000256" key="2">
    <source>
        <dbReference type="ARBA" id="ARBA00022490"/>
    </source>
</evidence>
<evidence type="ECO:0000256" key="8">
    <source>
        <dbReference type="HAMAP-Rule" id="MF_00772"/>
    </source>
</evidence>
<comment type="caution">
    <text evidence="11">The sequence shown here is derived from an EMBL/GenBank/DDBJ whole genome shotgun (WGS) entry which is preliminary data.</text>
</comment>
<dbReference type="Gene3D" id="3.30.160.70">
    <property type="entry name" value="Methylated DNA-protein cysteine methyltransferase domain"/>
    <property type="match status" value="1"/>
</dbReference>
<evidence type="ECO:0000256" key="3">
    <source>
        <dbReference type="ARBA" id="ARBA00022603"/>
    </source>
</evidence>
<dbReference type="InterPro" id="IPR008332">
    <property type="entry name" value="MethylG_MeTrfase_N"/>
</dbReference>
<dbReference type="InterPro" id="IPR036217">
    <property type="entry name" value="MethylDNA_cys_MeTrfase_DNAb"/>
</dbReference>
<sequence>MGYYSTITLPFGQAYLVEQNGHLTHLLFEKEDLVSLINLDLQERDTELLKNAKLQLEEYFKGKRKMFTIPLSLEGTTFQKKVWGALLSIPYGESRSYSDIAHAIGKPTAVRAIGQANKKNTIPIMVPCHRVIGKNRTLTGYAGNEIDKKALLLDIEKISYQVN</sequence>
<keyword evidence="6 8" id="KW-0234">DNA repair</keyword>
<dbReference type="GO" id="GO:0032259">
    <property type="term" value="P:methylation"/>
    <property type="evidence" value="ECO:0007669"/>
    <property type="project" value="UniProtKB-KW"/>
</dbReference>
<evidence type="ECO:0000256" key="1">
    <source>
        <dbReference type="ARBA" id="ARBA00001286"/>
    </source>
</evidence>
<keyword evidence="2 8" id="KW-0963">Cytoplasm</keyword>
<dbReference type="Gene3D" id="1.10.10.10">
    <property type="entry name" value="Winged helix-like DNA-binding domain superfamily/Winged helix DNA-binding domain"/>
    <property type="match status" value="1"/>
</dbReference>
<comment type="subcellular location">
    <subcellularLocation>
        <location evidence="8">Cytoplasm</location>
    </subcellularLocation>
</comment>
<dbReference type="Pfam" id="PF02870">
    <property type="entry name" value="Methyltransf_1N"/>
    <property type="match status" value="1"/>
</dbReference>
<dbReference type="CDD" id="cd06445">
    <property type="entry name" value="ATase"/>
    <property type="match status" value="1"/>
</dbReference>
<comment type="similarity">
    <text evidence="8">Belongs to the MGMT family.</text>
</comment>
<keyword evidence="12" id="KW-1185">Reference proteome</keyword>
<dbReference type="GO" id="GO:0003908">
    <property type="term" value="F:methylated-DNA-[protein]-cysteine S-methyltransferase activity"/>
    <property type="evidence" value="ECO:0007669"/>
    <property type="project" value="UniProtKB-EC"/>
</dbReference>
<evidence type="ECO:0000259" key="10">
    <source>
        <dbReference type="Pfam" id="PF02870"/>
    </source>
</evidence>
<proteinExistence type="inferred from homology"/>
<evidence type="ECO:0000256" key="7">
    <source>
        <dbReference type="ARBA" id="ARBA00049348"/>
    </source>
</evidence>
<dbReference type="SUPFAM" id="SSF53155">
    <property type="entry name" value="Methylated DNA-protein cysteine methyltransferase domain"/>
    <property type="match status" value="1"/>
</dbReference>
<comment type="miscellaneous">
    <text evidence="8">This enzyme catalyzes only one turnover and therefore is not strictly catalytic. According to one definition, an enzyme is a biocatalyst that acts repeatedly and over many reaction cycles.</text>
</comment>
<evidence type="ECO:0000313" key="11">
    <source>
        <dbReference type="EMBL" id="MDA7026212.1"/>
    </source>
</evidence>
<keyword evidence="5 8" id="KW-0227">DNA damage</keyword>
<accession>A0ABT4X494</accession>
<dbReference type="HAMAP" id="MF_00772">
    <property type="entry name" value="OGT"/>
    <property type="match status" value="1"/>
</dbReference>